<dbReference type="EMBL" id="GL439409">
    <property type="protein sequence ID" value="EFN67321.1"/>
    <property type="molecule type" value="Genomic_DNA"/>
</dbReference>
<feature type="non-terminal residue" evidence="11">
    <location>
        <position position="118"/>
    </location>
</feature>
<keyword evidence="6 10" id="KW-1133">Transmembrane helix</keyword>
<keyword evidence="8" id="KW-0675">Receptor</keyword>
<feature type="transmembrane region" description="Helical" evidence="10">
    <location>
        <begin position="44"/>
        <end position="61"/>
    </location>
</feature>
<dbReference type="OrthoDB" id="6597368at2759"/>
<dbReference type="PANTHER" id="PTHR21137">
    <property type="entry name" value="ODORANT RECEPTOR"/>
    <property type="match status" value="1"/>
</dbReference>
<name>E2AGW8_CAMFO</name>
<comment type="subcellular location">
    <subcellularLocation>
        <location evidence="1">Cell membrane</location>
        <topology evidence="1">Multi-pass membrane protein</topology>
    </subcellularLocation>
</comment>
<evidence type="ECO:0000256" key="9">
    <source>
        <dbReference type="ARBA" id="ARBA00023224"/>
    </source>
</evidence>
<dbReference type="InterPro" id="IPR004117">
    <property type="entry name" value="7tm6_olfct_rcpt"/>
</dbReference>
<feature type="non-terminal residue" evidence="11">
    <location>
        <position position="1"/>
    </location>
</feature>
<keyword evidence="7 10" id="KW-0472">Membrane</keyword>
<evidence type="ECO:0000256" key="6">
    <source>
        <dbReference type="ARBA" id="ARBA00022989"/>
    </source>
</evidence>
<keyword evidence="12" id="KW-1185">Reference proteome</keyword>
<evidence type="ECO:0000256" key="4">
    <source>
        <dbReference type="ARBA" id="ARBA00022692"/>
    </source>
</evidence>
<organism evidence="12">
    <name type="scientific">Camponotus floridanus</name>
    <name type="common">Florida carpenter ant</name>
    <dbReference type="NCBI Taxonomy" id="104421"/>
    <lineage>
        <taxon>Eukaryota</taxon>
        <taxon>Metazoa</taxon>
        <taxon>Ecdysozoa</taxon>
        <taxon>Arthropoda</taxon>
        <taxon>Hexapoda</taxon>
        <taxon>Insecta</taxon>
        <taxon>Pterygota</taxon>
        <taxon>Neoptera</taxon>
        <taxon>Endopterygota</taxon>
        <taxon>Hymenoptera</taxon>
        <taxon>Apocrita</taxon>
        <taxon>Aculeata</taxon>
        <taxon>Formicoidea</taxon>
        <taxon>Formicidae</taxon>
        <taxon>Formicinae</taxon>
        <taxon>Camponotus</taxon>
    </lineage>
</organism>
<evidence type="ECO:0000256" key="5">
    <source>
        <dbReference type="ARBA" id="ARBA00022725"/>
    </source>
</evidence>
<dbReference type="Proteomes" id="UP000000311">
    <property type="component" value="Unassembled WGS sequence"/>
</dbReference>
<evidence type="ECO:0000256" key="2">
    <source>
        <dbReference type="ARBA" id="ARBA00022475"/>
    </source>
</evidence>
<evidence type="ECO:0000256" key="1">
    <source>
        <dbReference type="ARBA" id="ARBA00004651"/>
    </source>
</evidence>
<proteinExistence type="predicted"/>
<dbReference type="GO" id="GO:0005549">
    <property type="term" value="F:odorant binding"/>
    <property type="evidence" value="ECO:0007669"/>
    <property type="project" value="InterPro"/>
</dbReference>
<evidence type="ECO:0000256" key="10">
    <source>
        <dbReference type="SAM" id="Phobius"/>
    </source>
</evidence>
<sequence>RFAKTINIIFNQIFFVQFFGSILLICTSVYYVSTHIMESRSATMIIYTCSMFVQIYFFCWSGNEVILKSMNVGDAIYHTEWFLLSISDKKELMMIMMRSTIPVKFTSSFLITLSLQSF</sequence>
<evidence type="ECO:0000313" key="11">
    <source>
        <dbReference type="EMBL" id="EFN67321.1"/>
    </source>
</evidence>
<dbReference type="GO" id="GO:0004984">
    <property type="term" value="F:olfactory receptor activity"/>
    <property type="evidence" value="ECO:0007669"/>
    <property type="project" value="InterPro"/>
</dbReference>
<accession>E2AGW8</accession>
<dbReference type="PANTHER" id="PTHR21137:SF35">
    <property type="entry name" value="ODORANT RECEPTOR 19A-RELATED"/>
    <property type="match status" value="1"/>
</dbReference>
<dbReference type="AlphaFoldDB" id="E2AGW8"/>
<dbReference type="GO" id="GO:0005886">
    <property type="term" value="C:plasma membrane"/>
    <property type="evidence" value="ECO:0007669"/>
    <property type="project" value="UniProtKB-SubCell"/>
</dbReference>
<evidence type="ECO:0000256" key="8">
    <source>
        <dbReference type="ARBA" id="ARBA00023170"/>
    </source>
</evidence>
<keyword evidence="3" id="KW-0716">Sensory transduction</keyword>
<keyword evidence="5" id="KW-0552">Olfaction</keyword>
<dbReference type="GO" id="GO:0007165">
    <property type="term" value="P:signal transduction"/>
    <property type="evidence" value="ECO:0007669"/>
    <property type="project" value="UniProtKB-KW"/>
</dbReference>
<reference evidence="11 12" key="1">
    <citation type="journal article" date="2010" name="Science">
        <title>Genomic comparison of the ants Camponotus floridanus and Harpegnathos saltator.</title>
        <authorList>
            <person name="Bonasio R."/>
            <person name="Zhang G."/>
            <person name="Ye C."/>
            <person name="Mutti N.S."/>
            <person name="Fang X."/>
            <person name="Qin N."/>
            <person name="Donahue G."/>
            <person name="Yang P."/>
            <person name="Li Q."/>
            <person name="Li C."/>
            <person name="Zhang P."/>
            <person name="Huang Z."/>
            <person name="Berger S.L."/>
            <person name="Reinberg D."/>
            <person name="Wang J."/>
            <person name="Liebig J."/>
        </authorList>
    </citation>
    <scope>NUCLEOTIDE SEQUENCE [LARGE SCALE GENOMIC DNA]</scope>
    <source>
        <strain evidence="12">C129</strain>
    </source>
</reference>
<keyword evidence="4 10" id="KW-0812">Transmembrane</keyword>
<evidence type="ECO:0000313" key="12">
    <source>
        <dbReference type="Proteomes" id="UP000000311"/>
    </source>
</evidence>
<keyword evidence="9" id="KW-0807">Transducer</keyword>
<feature type="transmembrane region" description="Helical" evidence="10">
    <location>
        <begin position="12"/>
        <end position="32"/>
    </location>
</feature>
<evidence type="ECO:0000256" key="7">
    <source>
        <dbReference type="ARBA" id="ARBA00023136"/>
    </source>
</evidence>
<evidence type="ECO:0000256" key="3">
    <source>
        <dbReference type="ARBA" id="ARBA00022606"/>
    </source>
</evidence>
<gene>
    <name evidence="11" type="ORF">EAG_12935</name>
</gene>
<dbReference type="Pfam" id="PF02949">
    <property type="entry name" value="7tm_6"/>
    <property type="match status" value="1"/>
</dbReference>
<protein>
    <submittedName>
        <fullName evidence="11">Uncharacterized protein</fullName>
    </submittedName>
</protein>
<dbReference type="InParanoid" id="E2AGW8"/>
<keyword evidence="2" id="KW-1003">Cell membrane</keyword>